<sequence length="472" mass="53258">MAGMVQEEESSPLQFFSLMSLSPGLGSPYPWLREMKSEERGLCLIQLLVACANHVAAGSIENANIGLEHISHLASPDGDTMQRIAAYFTEALADRMLKGWPGLHKALNSTKISSLSEEILVQRLFFELCPFLRLAYVITNQAIIEAMEGEKVVHIIDLNSFEPAQWINLLQALSARPEGPPHLRITGIHEQKEVLEQMAHRLNEEAEKLDIPFQFNPIVSKLENLDVESLRVKTGEALAISSVLQLHSLLVFDDEMLRRNSPSVSKNSNSVHLQRVLQMNPQTLRDFLEKDVINMYSPSPDSASSSSPLSLATSSKMVSFLNALWGLSPKLMVVTEQESNLNGCGLMDRIMEALNFYAALFDCLESTVPRVSIERQKVEKLLFGEEIKNIIACEGLERKERHERLEKWIPRLELAGFGRVPLSYHGMLQARRLLQGYGYDGYKVKEESGCLVICWQDQPLFSVSAWRFRRYS</sequence>
<comment type="similarity">
    <text evidence="3">Belongs to the GRAS family.</text>
</comment>
<dbReference type="EMBL" id="GHES01025072">
    <property type="protein sequence ID" value="MPA55631.1"/>
    <property type="molecule type" value="Transcribed_RNA"/>
</dbReference>
<feature type="region of interest" description="VHIID" evidence="3">
    <location>
        <begin position="122"/>
        <end position="187"/>
    </location>
</feature>
<feature type="region of interest" description="Leucine repeat II (LRII)" evidence="3">
    <location>
        <begin position="197"/>
        <end position="229"/>
    </location>
</feature>
<evidence type="ECO:0000256" key="3">
    <source>
        <dbReference type="PROSITE-ProRule" id="PRU01191"/>
    </source>
</evidence>
<feature type="short sequence motif" description="LXXLL motif" evidence="3">
    <location>
        <begin position="246"/>
        <end position="250"/>
    </location>
</feature>
<feature type="region of interest" description="SAW" evidence="3">
    <location>
        <begin position="392"/>
        <end position="467"/>
    </location>
</feature>
<dbReference type="PROSITE" id="PS50985">
    <property type="entry name" value="GRAS"/>
    <property type="match status" value="1"/>
</dbReference>
<dbReference type="PANTHER" id="PTHR31636">
    <property type="entry name" value="OSJNBA0084A10.13 PROTEIN-RELATED"/>
    <property type="match status" value="1"/>
</dbReference>
<keyword evidence="1" id="KW-0805">Transcription regulation</keyword>
<evidence type="ECO:0000313" key="4">
    <source>
        <dbReference type="EMBL" id="MPA55631.1"/>
    </source>
</evidence>
<name>A0A5B7AJF6_DAVIN</name>
<protein>
    <submittedName>
        <fullName evidence="4">Uncharacterized protein</fullName>
    </submittedName>
</protein>
<reference evidence="4" key="1">
    <citation type="submission" date="2019-08" db="EMBL/GenBank/DDBJ databases">
        <title>Reference gene set and small RNA set construction with multiple tissues from Davidia involucrata Baill.</title>
        <authorList>
            <person name="Yang H."/>
            <person name="Zhou C."/>
            <person name="Li G."/>
            <person name="Wang J."/>
            <person name="Gao P."/>
            <person name="Wang M."/>
            <person name="Wang R."/>
            <person name="Zhao Y."/>
        </authorList>
    </citation>
    <scope>NUCLEOTIDE SEQUENCE</scope>
    <source>
        <tissue evidence="4">Mixed with DoveR01_LX</tissue>
    </source>
</reference>
<evidence type="ECO:0000256" key="1">
    <source>
        <dbReference type="ARBA" id="ARBA00023015"/>
    </source>
</evidence>
<gene>
    <name evidence="4" type="ORF">Din_025072</name>
</gene>
<accession>A0A5B7AJF6</accession>
<proteinExistence type="inferred from homology"/>
<comment type="caution">
    <text evidence="3">Lacks conserved residue(s) required for the propagation of feature annotation.</text>
</comment>
<keyword evidence="2" id="KW-0804">Transcription</keyword>
<feature type="short sequence motif" description="VHIID" evidence="3">
    <location>
        <begin position="153"/>
        <end position="157"/>
    </location>
</feature>
<dbReference type="Pfam" id="PF03514">
    <property type="entry name" value="GRAS"/>
    <property type="match status" value="1"/>
</dbReference>
<organism evidence="4">
    <name type="scientific">Davidia involucrata</name>
    <name type="common">Dove tree</name>
    <dbReference type="NCBI Taxonomy" id="16924"/>
    <lineage>
        <taxon>Eukaryota</taxon>
        <taxon>Viridiplantae</taxon>
        <taxon>Streptophyta</taxon>
        <taxon>Embryophyta</taxon>
        <taxon>Tracheophyta</taxon>
        <taxon>Spermatophyta</taxon>
        <taxon>Magnoliopsida</taxon>
        <taxon>eudicotyledons</taxon>
        <taxon>Gunneridae</taxon>
        <taxon>Pentapetalae</taxon>
        <taxon>asterids</taxon>
        <taxon>Cornales</taxon>
        <taxon>Nyssaceae</taxon>
        <taxon>Davidia</taxon>
    </lineage>
</organism>
<evidence type="ECO:0000256" key="2">
    <source>
        <dbReference type="ARBA" id="ARBA00023163"/>
    </source>
</evidence>
<dbReference type="InterPro" id="IPR005202">
    <property type="entry name" value="TF_GRAS"/>
</dbReference>
<dbReference type="AlphaFoldDB" id="A0A5B7AJF6"/>